<comment type="subcellular location">
    <subcellularLocation>
        <location evidence="1">Membrane</location>
        <topology evidence="1">Multi-pass membrane protein</topology>
    </subcellularLocation>
</comment>
<dbReference type="AlphaFoldDB" id="A0A9W8IZK7"/>
<feature type="domain" description="Major facilitator superfamily (MFS) profile" evidence="6">
    <location>
        <begin position="89"/>
        <end position="352"/>
    </location>
</feature>
<dbReference type="SUPFAM" id="SSF103473">
    <property type="entry name" value="MFS general substrate transporter"/>
    <property type="match status" value="1"/>
</dbReference>
<dbReference type="InterPro" id="IPR011701">
    <property type="entry name" value="MFS"/>
</dbReference>
<evidence type="ECO:0000256" key="4">
    <source>
        <dbReference type="ARBA" id="ARBA00023136"/>
    </source>
</evidence>
<evidence type="ECO:0000256" key="5">
    <source>
        <dbReference type="SAM" id="Phobius"/>
    </source>
</evidence>
<evidence type="ECO:0000256" key="3">
    <source>
        <dbReference type="ARBA" id="ARBA00022989"/>
    </source>
</evidence>
<proteinExistence type="predicted"/>
<dbReference type="Gene3D" id="1.20.1250.20">
    <property type="entry name" value="MFS general substrate transporter like domains"/>
    <property type="match status" value="1"/>
</dbReference>
<keyword evidence="4 5" id="KW-0472">Membrane</keyword>
<name>A0A9W8IZK7_9AGAR</name>
<dbReference type="PROSITE" id="PS50850">
    <property type="entry name" value="MFS"/>
    <property type="match status" value="1"/>
</dbReference>
<feature type="transmembrane region" description="Helical" evidence="5">
    <location>
        <begin position="214"/>
        <end position="233"/>
    </location>
</feature>
<dbReference type="GO" id="GO:0022857">
    <property type="term" value="F:transmembrane transporter activity"/>
    <property type="evidence" value="ECO:0007669"/>
    <property type="project" value="InterPro"/>
</dbReference>
<sequence>MLLSERMSTLTMHSMRHIPSRAMAEFLPKVQARLGIHSPASSVTVADDTERADPIENEKIEEDATEIPAPQPDADFHPYNFSKRKKWTITVVACLFTLLVSAATTSFTSGYPSMMRDLDLTYTQAVVGLSTYVLAFALTPLFTSAFSEEFGRQPLYVVSVVVFLLMHVMIALAPNIAVIAVARIIQGAVGSTGSTMVAGTIADIWEPKQRGLPMALYSILAFGGNGIGTIAAGWIEANPKLEWKWIQWISMMVGGCYSVVFAFTMRETRASVLQAKMMKRRVKEAKVKGDSQLPIAAVPKGSFRELLWISCTRPLILLTTEPIVLAMSLWLAFAWGVFYCMIGWVPAQSDLS</sequence>
<keyword evidence="8" id="KW-1185">Reference proteome</keyword>
<dbReference type="PANTHER" id="PTHR23502:SF134">
    <property type="entry name" value="MAJOR FACILITATOR SUPERFAMILY (MFS) PROFILE DOMAIN-CONTAINING PROTEIN-RELATED"/>
    <property type="match status" value="1"/>
</dbReference>
<evidence type="ECO:0000256" key="2">
    <source>
        <dbReference type="ARBA" id="ARBA00022692"/>
    </source>
</evidence>
<evidence type="ECO:0000256" key="1">
    <source>
        <dbReference type="ARBA" id="ARBA00004141"/>
    </source>
</evidence>
<keyword evidence="3 5" id="KW-1133">Transmembrane helix</keyword>
<feature type="transmembrane region" description="Helical" evidence="5">
    <location>
        <begin position="120"/>
        <end position="143"/>
    </location>
</feature>
<dbReference type="GO" id="GO:0005886">
    <property type="term" value="C:plasma membrane"/>
    <property type="evidence" value="ECO:0007669"/>
    <property type="project" value="TreeGrafter"/>
</dbReference>
<gene>
    <name evidence="7" type="ORF">H1R20_g12373</name>
</gene>
<accession>A0A9W8IZK7</accession>
<feature type="transmembrane region" description="Helical" evidence="5">
    <location>
        <begin position="184"/>
        <end position="202"/>
    </location>
</feature>
<dbReference type="Proteomes" id="UP001140091">
    <property type="component" value="Unassembled WGS sequence"/>
</dbReference>
<evidence type="ECO:0000313" key="8">
    <source>
        <dbReference type="Proteomes" id="UP001140091"/>
    </source>
</evidence>
<evidence type="ECO:0000259" key="6">
    <source>
        <dbReference type="PROSITE" id="PS50850"/>
    </source>
</evidence>
<feature type="transmembrane region" description="Helical" evidence="5">
    <location>
        <begin position="323"/>
        <end position="345"/>
    </location>
</feature>
<feature type="transmembrane region" description="Helical" evidence="5">
    <location>
        <begin position="245"/>
        <end position="264"/>
    </location>
</feature>
<feature type="non-terminal residue" evidence="7">
    <location>
        <position position="1"/>
    </location>
</feature>
<keyword evidence="2 5" id="KW-0812">Transmembrane</keyword>
<reference evidence="7" key="1">
    <citation type="submission" date="2022-06" db="EMBL/GenBank/DDBJ databases">
        <title>Genome Sequence of Candolleomyces eurysporus.</title>
        <authorList>
            <person name="Buettner E."/>
        </authorList>
    </citation>
    <scope>NUCLEOTIDE SEQUENCE</scope>
    <source>
        <strain evidence="7">VTCC 930004</strain>
    </source>
</reference>
<organism evidence="7 8">
    <name type="scientific">Candolleomyces eurysporus</name>
    <dbReference type="NCBI Taxonomy" id="2828524"/>
    <lineage>
        <taxon>Eukaryota</taxon>
        <taxon>Fungi</taxon>
        <taxon>Dikarya</taxon>
        <taxon>Basidiomycota</taxon>
        <taxon>Agaricomycotina</taxon>
        <taxon>Agaricomycetes</taxon>
        <taxon>Agaricomycetidae</taxon>
        <taxon>Agaricales</taxon>
        <taxon>Agaricineae</taxon>
        <taxon>Psathyrellaceae</taxon>
        <taxon>Candolleomyces</taxon>
    </lineage>
</organism>
<evidence type="ECO:0000313" key="7">
    <source>
        <dbReference type="EMBL" id="KAJ2924709.1"/>
    </source>
</evidence>
<dbReference type="InterPro" id="IPR020846">
    <property type="entry name" value="MFS_dom"/>
</dbReference>
<feature type="transmembrane region" description="Helical" evidence="5">
    <location>
        <begin position="87"/>
        <end position="108"/>
    </location>
</feature>
<dbReference type="OrthoDB" id="5376138at2759"/>
<dbReference type="EMBL" id="JANBPK010001208">
    <property type="protein sequence ID" value="KAJ2924709.1"/>
    <property type="molecule type" value="Genomic_DNA"/>
</dbReference>
<dbReference type="PANTHER" id="PTHR23502">
    <property type="entry name" value="MAJOR FACILITATOR SUPERFAMILY"/>
    <property type="match status" value="1"/>
</dbReference>
<dbReference type="Pfam" id="PF07690">
    <property type="entry name" value="MFS_1"/>
    <property type="match status" value="1"/>
</dbReference>
<comment type="caution">
    <text evidence="7">The sequence shown here is derived from an EMBL/GenBank/DDBJ whole genome shotgun (WGS) entry which is preliminary data.</text>
</comment>
<feature type="transmembrane region" description="Helical" evidence="5">
    <location>
        <begin position="155"/>
        <end position="178"/>
    </location>
</feature>
<protein>
    <recommendedName>
        <fullName evidence="6">Major facilitator superfamily (MFS) profile domain-containing protein</fullName>
    </recommendedName>
</protein>
<dbReference type="InterPro" id="IPR036259">
    <property type="entry name" value="MFS_trans_sf"/>
</dbReference>